<evidence type="ECO:0000256" key="4">
    <source>
        <dbReference type="ARBA" id="ARBA00022989"/>
    </source>
</evidence>
<dbReference type="Proteomes" id="UP000266376">
    <property type="component" value="Unassembled WGS sequence"/>
</dbReference>
<evidence type="ECO:0000256" key="7">
    <source>
        <dbReference type="SAM" id="Phobius"/>
    </source>
</evidence>
<keyword evidence="3 7" id="KW-0812">Transmembrane</keyword>
<evidence type="ECO:0000256" key="5">
    <source>
        <dbReference type="ARBA" id="ARBA00023136"/>
    </source>
</evidence>
<evidence type="ECO:0000256" key="6">
    <source>
        <dbReference type="SAM" id="MobiDB-lite"/>
    </source>
</evidence>
<evidence type="ECO:0000256" key="1">
    <source>
        <dbReference type="ARBA" id="ARBA00004651"/>
    </source>
</evidence>
<dbReference type="EMBL" id="QSAJ01000018">
    <property type="protein sequence ID" value="RGW53083.1"/>
    <property type="molecule type" value="Genomic_DNA"/>
</dbReference>
<accession>A0A395XKF9</accession>
<dbReference type="InterPro" id="IPR005538">
    <property type="entry name" value="LrgA/CidA"/>
</dbReference>
<dbReference type="GO" id="GO:0005886">
    <property type="term" value="C:plasma membrane"/>
    <property type="evidence" value="ECO:0007669"/>
    <property type="project" value="UniProtKB-SubCell"/>
</dbReference>
<feature type="transmembrane region" description="Helical" evidence="7">
    <location>
        <begin position="84"/>
        <end position="103"/>
    </location>
</feature>
<evidence type="ECO:0000256" key="3">
    <source>
        <dbReference type="ARBA" id="ARBA00022692"/>
    </source>
</evidence>
<name>A0A395XKF9_9FIRM</name>
<sequence>MKYLKQFGIILVLSFIGELLNHVLPLPVPSSIYGIILMFICLKTGLIPLEEIDETGRFLIEIMPLMFIPAAVGLLEAWNIIQSVWLQYLAVTAVSTVFVMAIAGRTTQYMIRRTSPQQSATELDHPEEEPAEGDCGYGIF</sequence>
<protein>
    <submittedName>
        <fullName evidence="8">CidA/LrgA family protein</fullName>
    </submittedName>
</protein>
<dbReference type="AlphaFoldDB" id="A0A395XKF9"/>
<dbReference type="PANTHER" id="PTHR33931">
    <property type="entry name" value="HOLIN-LIKE PROTEIN CIDA-RELATED"/>
    <property type="match status" value="1"/>
</dbReference>
<dbReference type="PANTHER" id="PTHR33931:SF2">
    <property type="entry name" value="HOLIN-LIKE PROTEIN CIDA"/>
    <property type="match status" value="1"/>
</dbReference>
<feature type="transmembrane region" description="Helical" evidence="7">
    <location>
        <begin position="30"/>
        <end position="46"/>
    </location>
</feature>
<reference evidence="8 9" key="1">
    <citation type="submission" date="2018-08" db="EMBL/GenBank/DDBJ databases">
        <title>A genome reference for cultivated species of the human gut microbiota.</title>
        <authorList>
            <person name="Zou Y."/>
            <person name="Xue W."/>
            <person name="Luo G."/>
        </authorList>
    </citation>
    <scope>NUCLEOTIDE SEQUENCE [LARGE SCALE GENOMIC DNA]</scope>
    <source>
        <strain evidence="8 9">AF12-11</strain>
    </source>
</reference>
<comment type="caution">
    <text evidence="8">The sequence shown here is derived from an EMBL/GenBank/DDBJ whole genome shotgun (WGS) entry which is preliminary data.</text>
</comment>
<dbReference type="Pfam" id="PF03788">
    <property type="entry name" value="LrgA"/>
    <property type="match status" value="1"/>
</dbReference>
<evidence type="ECO:0000313" key="9">
    <source>
        <dbReference type="Proteomes" id="UP000266376"/>
    </source>
</evidence>
<proteinExistence type="predicted"/>
<keyword evidence="2" id="KW-1003">Cell membrane</keyword>
<keyword evidence="5 7" id="KW-0472">Membrane</keyword>
<feature type="transmembrane region" description="Helical" evidence="7">
    <location>
        <begin position="58"/>
        <end position="78"/>
    </location>
</feature>
<feature type="transmembrane region" description="Helical" evidence="7">
    <location>
        <begin position="7"/>
        <end position="24"/>
    </location>
</feature>
<organism evidence="8 9">
    <name type="scientific">Dorea formicigenerans</name>
    <dbReference type="NCBI Taxonomy" id="39486"/>
    <lineage>
        <taxon>Bacteria</taxon>
        <taxon>Bacillati</taxon>
        <taxon>Bacillota</taxon>
        <taxon>Clostridia</taxon>
        <taxon>Lachnospirales</taxon>
        <taxon>Lachnospiraceae</taxon>
        <taxon>Dorea</taxon>
    </lineage>
</organism>
<comment type="subcellular location">
    <subcellularLocation>
        <location evidence="1">Cell membrane</location>
        <topology evidence="1">Multi-pass membrane protein</topology>
    </subcellularLocation>
</comment>
<evidence type="ECO:0000256" key="2">
    <source>
        <dbReference type="ARBA" id="ARBA00022475"/>
    </source>
</evidence>
<feature type="region of interest" description="Disordered" evidence="6">
    <location>
        <begin position="116"/>
        <end position="140"/>
    </location>
</feature>
<evidence type="ECO:0000313" key="8">
    <source>
        <dbReference type="EMBL" id="RGW53083.1"/>
    </source>
</evidence>
<gene>
    <name evidence="8" type="ORF">DWV67_08630</name>
</gene>
<keyword evidence="4 7" id="KW-1133">Transmembrane helix</keyword>